<feature type="region of interest" description="Disordered" evidence="1">
    <location>
        <begin position="324"/>
        <end position="350"/>
    </location>
</feature>
<feature type="signal peptide" evidence="2">
    <location>
        <begin position="1"/>
        <end position="21"/>
    </location>
</feature>
<name>A0A841R4C0_9FIRM</name>
<evidence type="ECO:0008006" key="5">
    <source>
        <dbReference type="Google" id="ProtNLM"/>
    </source>
</evidence>
<accession>A0A841R4C0</accession>
<feature type="compositionally biased region" description="Basic and acidic residues" evidence="1">
    <location>
        <begin position="455"/>
        <end position="470"/>
    </location>
</feature>
<protein>
    <recommendedName>
        <fullName evidence="5">Peptidylprolyl isomerase</fullName>
    </recommendedName>
</protein>
<feature type="region of interest" description="Disordered" evidence="1">
    <location>
        <begin position="394"/>
        <end position="414"/>
    </location>
</feature>
<dbReference type="AlphaFoldDB" id="A0A841R4C0"/>
<evidence type="ECO:0000256" key="2">
    <source>
        <dbReference type="SAM" id="SignalP"/>
    </source>
</evidence>
<feature type="region of interest" description="Disordered" evidence="1">
    <location>
        <begin position="455"/>
        <end position="494"/>
    </location>
</feature>
<feature type="chain" id="PRO_5032407068" description="Peptidylprolyl isomerase" evidence="2">
    <location>
        <begin position="22"/>
        <end position="494"/>
    </location>
</feature>
<dbReference type="RefSeq" id="WP_159823140.1">
    <property type="nucleotide sequence ID" value="NZ_CABWNB010000003.1"/>
</dbReference>
<organism evidence="3 4">
    <name type="scientific">Negativicoccus succinicivorans</name>
    <dbReference type="NCBI Taxonomy" id="620903"/>
    <lineage>
        <taxon>Bacteria</taxon>
        <taxon>Bacillati</taxon>
        <taxon>Bacillota</taxon>
        <taxon>Negativicutes</taxon>
        <taxon>Veillonellales</taxon>
        <taxon>Veillonellaceae</taxon>
        <taxon>Negativicoccus</taxon>
    </lineage>
</organism>
<proteinExistence type="predicted"/>
<evidence type="ECO:0000313" key="3">
    <source>
        <dbReference type="EMBL" id="MBB6477412.1"/>
    </source>
</evidence>
<dbReference type="Proteomes" id="UP000591941">
    <property type="component" value="Unassembled WGS sequence"/>
</dbReference>
<reference evidence="3 4" key="1">
    <citation type="submission" date="2020-08" db="EMBL/GenBank/DDBJ databases">
        <title>Genomic Encyclopedia of Type Strains, Phase IV (KMG-IV): sequencing the most valuable type-strain genomes for metagenomic binning, comparative biology and taxonomic classification.</title>
        <authorList>
            <person name="Goeker M."/>
        </authorList>
    </citation>
    <scope>NUCLEOTIDE SEQUENCE [LARGE SCALE GENOMIC DNA]</scope>
    <source>
        <strain evidence="3 4">DSM 21255</strain>
    </source>
</reference>
<gene>
    <name evidence="3" type="ORF">HNR45_000442</name>
</gene>
<dbReference type="GeneID" id="93485721"/>
<dbReference type="OrthoDB" id="581815at2"/>
<keyword evidence="2" id="KW-0732">Signal</keyword>
<comment type="caution">
    <text evidence="3">The sequence shown here is derived from an EMBL/GenBank/DDBJ whole genome shotgun (WGS) entry which is preliminary data.</text>
</comment>
<sequence length="494" mass="52417">MKKRLAPLLSLLLTLPWAACAAQPTLADQATIIDNVLYGEAQSGAMLDRVQKASRDVYGTKLAQDGLAEQIGTLYNDVVRSDTTEPSLATRVNTLEWQLRNEISRAALADRIGALETEVYGEKKGGSLSARVLGLEKSIYKNRHFELREVEMPANTVFPITLSEEVATETNHEGDEIRFTVAQDVFVDDVLVLPQGAQGTGVVTKVQPPRSFGRNGKLEIEFNQVFGIDDEPIATVLGPEAKEKLKYEAAALGASAAGAMVLGPIGLVGGYFVKGSDVDMPAGTALYIQVQDTVKTHGVVSVDGAPQARKNDLVVTAENVAQPGETNAEVKERRREMNSADSASTGEVADEDLETITLPNEASAMTSAENATTAAGVAEDAAKEAEKAAAQAEKHASNAKVAKEVATDENSSDAAVKQAKEVAATSEKEAHEAKAKADAAAETAKVAKDAAKDAAKNAKGKIKAEKKQDAAEVTIEPINEEDEDDLPVVIIRQE</sequence>
<keyword evidence="4" id="KW-1185">Reference proteome</keyword>
<dbReference type="EMBL" id="JACHHI010000002">
    <property type="protein sequence ID" value="MBB6477412.1"/>
    <property type="molecule type" value="Genomic_DNA"/>
</dbReference>
<feature type="compositionally biased region" description="Basic and acidic residues" evidence="1">
    <location>
        <begin position="394"/>
        <end position="406"/>
    </location>
</feature>
<feature type="compositionally biased region" description="Basic and acidic residues" evidence="1">
    <location>
        <begin position="328"/>
        <end position="338"/>
    </location>
</feature>
<evidence type="ECO:0000313" key="4">
    <source>
        <dbReference type="Proteomes" id="UP000591941"/>
    </source>
</evidence>
<evidence type="ECO:0000256" key="1">
    <source>
        <dbReference type="SAM" id="MobiDB-lite"/>
    </source>
</evidence>